<comment type="caution">
    <text evidence="1">The sequence shown here is derived from an EMBL/GenBank/DDBJ whole genome shotgun (WGS) entry which is preliminary data.</text>
</comment>
<name>A0ABQ8STM7_PERAM</name>
<sequence>MVGLCDGGNKPPVLKSHNGPHTHTVCLQFQGLSDFLVYLNVWIVLMCEFSLLKETVLKCIETERIFFFEYKWHRADALSLSHTGYHHERQTESSQIMLQLLAYSMSDRPTRVQGNSEAGCLLAFASRDR</sequence>
<reference evidence="1 2" key="1">
    <citation type="journal article" date="2022" name="Allergy">
        <title>Genome assembly and annotation of Periplaneta americana reveal a comprehensive cockroach allergen profile.</title>
        <authorList>
            <person name="Wang L."/>
            <person name="Xiong Q."/>
            <person name="Saelim N."/>
            <person name="Wang L."/>
            <person name="Nong W."/>
            <person name="Wan A.T."/>
            <person name="Shi M."/>
            <person name="Liu X."/>
            <person name="Cao Q."/>
            <person name="Hui J.H.L."/>
            <person name="Sookrung N."/>
            <person name="Leung T.F."/>
            <person name="Tungtrongchitr A."/>
            <person name="Tsui S.K.W."/>
        </authorList>
    </citation>
    <scope>NUCLEOTIDE SEQUENCE [LARGE SCALE GENOMIC DNA]</scope>
    <source>
        <strain evidence="1">PWHHKU_190912</strain>
    </source>
</reference>
<dbReference type="EMBL" id="JAJSOF020000021">
    <property type="protein sequence ID" value="KAJ4437548.1"/>
    <property type="molecule type" value="Genomic_DNA"/>
</dbReference>
<evidence type="ECO:0000313" key="2">
    <source>
        <dbReference type="Proteomes" id="UP001148838"/>
    </source>
</evidence>
<dbReference type="Proteomes" id="UP001148838">
    <property type="component" value="Unassembled WGS sequence"/>
</dbReference>
<proteinExistence type="predicted"/>
<organism evidence="1 2">
    <name type="scientific">Periplaneta americana</name>
    <name type="common">American cockroach</name>
    <name type="synonym">Blatta americana</name>
    <dbReference type="NCBI Taxonomy" id="6978"/>
    <lineage>
        <taxon>Eukaryota</taxon>
        <taxon>Metazoa</taxon>
        <taxon>Ecdysozoa</taxon>
        <taxon>Arthropoda</taxon>
        <taxon>Hexapoda</taxon>
        <taxon>Insecta</taxon>
        <taxon>Pterygota</taxon>
        <taxon>Neoptera</taxon>
        <taxon>Polyneoptera</taxon>
        <taxon>Dictyoptera</taxon>
        <taxon>Blattodea</taxon>
        <taxon>Blattoidea</taxon>
        <taxon>Blattidae</taxon>
        <taxon>Blattinae</taxon>
        <taxon>Periplaneta</taxon>
    </lineage>
</organism>
<keyword evidence="2" id="KW-1185">Reference proteome</keyword>
<gene>
    <name evidence="1" type="ORF">ANN_17693</name>
</gene>
<evidence type="ECO:0000313" key="1">
    <source>
        <dbReference type="EMBL" id="KAJ4437548.1"/>
    </source>
</evidence>
<protein>
    <submittedName>
        <fullName evidence="1">Uncharacterized protein</fullName>
    </submittedName>
</protein>
<accession>A0ABQ8STM7</accession>